<dbReference type="EMBL" id="CP049989">
    <property type="protein sequence ID" value="QIM52525.1"/>
    <property type="molecule type" value="Genomic_DNA"/>
</dbReference>
<accession>A0A6G8IHL5</accession>
<dbReference type="Pfam" id="PF20376">
    <property type="entry name" value="DUF6671"/>
    <property type="match status" value="1"/>
</dbReference>
<evidence type="ECO:0000259" key="1">
    <source>
        <dbReference type="Pfam" id="PF20376"/>
    </source>
</evidence>
<keyword evidence="3" id="KW-1185">Reference proteome</keyword>
<dbReference type="Proteomes" id="UP000503162">
    <property type="component" value="Chromosome"/>
</dbReference>
<gene>
    <name evidence="2" type="ORF">G9Q37_10400</name>
</gene>
<dbReference type="InterPro" id="IPR046612">
    <property type="entry name" value="DUF6671"/>
</dbReference>
<evidence type="ECO:0000313" key="2">
    <source>
        <dbReference type="EMBL" id="QIM52525.1"/>
    </source>
</evidence>
<reference evidence="2 3" key="1">
    <citation type="submission" date="2020-03" db="EMBL/GenBank/DDBJ databases">
        <title>Hydrogenophaga sp. nov. isolated from cyanobacterial mat.</title>
        <authorList>
            <person name="Thorat V."/>
            <person name="Kirdat K."/>
            <person name="Tiwarekar B."/>
            <person name="Costa E.D."/>
            <person name="Yadav A."/>
        </authorList>
    </citation>
    <scope>NUCLEOTIDE SEQUENCE [LARGE SCALE GENOMIC DNA]</scope>
    <source>
        <strain evidence="2 3">BA0156</strain>
    </source>
</reference>
<dbReference type="KEGG" id="hcz:G9Q37_10400"/>
<proteinExistence type="predicted"/>
<name>A0A6G8IHL5_9BURK</name>
<protein>
    <recommendedName>
        <fullName evidence="1">DUF6671 domain-containing protein</fullName>
    </recommendedName>
</protein>
<sequence length="283" mass="30740">MSRPGPYAGQRVALLTQHGKERVIAPVLDPGLGCTVQLVSGFDTDLLGTFTREIPREGTQVEAARRKARQGMALSGLPLGLASEGSFGPDPFTGMFPWNVEVLVWIDDAQGLEVVGVAQGPARNGHVHSNAWADIEAFAQREGFPRQQLVIRPDDEDGPPLHKGVADWALLRRGFDEALAQSRQGRVFVEHDLRAFAHPERMARIGQAAQDLLQRLRSVCPACGAPGFGVSHREPGLPCADCGSPTSSYRSEVWRCPCCAHQTDRPRTDRLTAEPAHCGQCNP</sequence>
<feature type="domain" description="DUF6671" evidence="1">
    <location>
        <begin position="67"/>
        <end position="283"/>
    </location>
</feature>
<dbReference type="RefSeq" id="WP_166227127.1">
    <property type="nucleotide sequence ID" value="NZ_CP049989.1"/>
</dbReference>
<dbReference type="AlphaFoldDB" id="A0A6G8IHL5"/>
<evidence type="ECO:0000313" key="3">
    <source>
        <dbReference type="Proteomes" id="UP000503162"/>
    </source>
</evidence>
<organism evidence="2 3">
    <name type="scientific">Hydrogenophaga crocea</name>
    <dbReference type="NCBI Taxonomy" id="2716225"/>
    <lineage>
        <taxon>Bacteria</taxon>
        <taxon>Pseudomonadati</taxon>
        <taxon>Pseudomonadota</taxon>
        <taxon>Betaproteobacteria</taxon>
        <taxon>Burkholderiales</taxon>
        <taxon>Comamonadaceae</taxon>
        <taxon>Hydrogenophaga</taxon>
    </lineage>
</organism>